<dbReference type="EMBL" id="SZYD01000018">
    <property type="protein sequence ID" value="KAD2804897.1"/>
    <property type="molecule type" value="Genomic_DNA"/>
</dbReference>
<comment type="caution">
    <text evidence="1">The sequence shown here is derived from an EMBL/GenBank/DDBJ whole genome shotgun (WGS) entry which is preliminary data.</text>
</comment>
<organism evidence="1 2">
    <name type="scientific">Mikania micrantha</name>
    <name type="common">bitter vine</name>
    <dbReference type="NCBI Taxonomy" id="192012"/>
    <lineage>
        <taxon>Eukaryota</taxon>
        <taxon>Viridiplantae</taxon>
        <taxon>Streptophyta</taxon>
        <taxon>Embryophyta</taxon>
        <taxon>Tracheophyta</taxon>
        <taxon>Spermatophyta</taxon>
        <taxon>Magnoliopsida</taxon>
        <taxon>eudicotyledons</taxon>
        <taxon>Gunneridae</taxon>
        <taxon>Pentapetalae</taxon>
        <taxon>asterids</taxon>
        <taxon>campanulids</taxon>
        <taxon>Asterales</taxon>
        <taxon>Asteraceae</taxon>
        <taxon>Asteroideae</taxon>
        <taxon>Heliantheae alliance</taxon>
        <taxon>Eupatorieae</taxon>
        <taxon>Mikania</taxon>
    </lineage>
</organism>
<evidence type="ECO:0000313" key="1">
    <source>
        <dbReference type="EMBL" id="KAD2804897.1"/>
    </source>
</evidence>
<accession>A0A5N6LTL6</accession>
<sequence>MFLNFAAGLELLILGWSILATDLVDLEESVMRASSIKFLRLYVIWVGSLFKVAISFPRLLGNIEQFLDPSLNLNCKYKTLVDIAFELTWVQALLKELGMAT</sequence>
<evidence type="ECO:0000313" key="2">
    <source>
        <dbReference type="Proteomes" id="UP000326396"/>
    </source>
</evidence>
<dbReference type="Proteomes" id="UP000326396">
    <property type="component" value="Linkage Group LG8"/>
</dbReference>
<proteinExistence type="predicted"/>
<name>A0A5N6LTL6_9ASTR</name>
<gene>
    <name evidence="1" type="ORF">E3N88_38274</name>
</gene>
<reference evidence="1 2" key="1">
    <citation type="submission" date="2019-05" db="EMBL/GenBank/DDBJ databases">
        <title>Mikania micrantha, genome provides insights into the molecular mechanism of rapid growth.</title>
        <authorList>
            <person name="Liu B."/>
        </authorList>
    </citation>
    <scope>NUCLEOTIDE SEQUENCE [LARGE SCALE GENOMIC DNA]</scope>
    <source>
        <strain evidence="1">NLD-2019</strain>
        <tissue evidence="1">Leaf</tissue>
    </source>
</reference>
<keyword evidence="2" id="KW-1185">Reference proteome</keyword>
<dbReference type="AlphaFoldDB" id="A0A5N6LTL6"/>
<protein>
    <submittedName>
        <fullName evidence="1">Uncharacterized protein</fullName>
    </submittedName>
</protein>